<dbReference type="Proteomes" id="UP000002640">
    <property type="component" value="Unassembled WGS sequence"/>
</dbReference>
<dbReference type="Gene3D" id="1.25.40.20">
    <property type="entry name" value="Ankyrin repeat-containing domain"/>
    <property type="match status" value="1"/>
</dbReference>
<evidence type="ECO:0000313" key="2">
    <source>
        <dbReference type="EMBL" id="EGZ18563.1"/>
    </source>
</evidence>
<dbReference type="SUPFAM" id="SSF48403">
    <property type="entry name" value="Ankyrin repeat"/>
    <property type="match status" value="1"/>
</dbReference>
<dbReference type="InParanoid" id="G4ZGB8"/>
<proteinExistence type="predicted"/>
<dbReference type="KEGG" id="psoj:PHYSODRAFT_360665"/>
<dbReference type="RefSeq" id="XP_009527621.1">
    <property type="nucleotide sequence ID" value="XM_009529326.1"/>
</dbReference>
<dbReference type="InterPro" id="IPR052050">
    <property type="entry name" value="SecEffector_AnkRepeat"/>
</dbReference>
<protein>
    <submittedName>
        <fullName evidence="2">Uncharacterized protein</fullName>
    </submittedName>
</protein>
<dbReference type="PANTHER" id="PTHR46586">
    <property type="entry name" value="ANKYRIN REPEAT-CONTAINING PROTEIN"/>
    <property type="match status" value="1"/>
</dbReference>
<reference evidence="2 3" key="1">
    <citation type="journal article" date="2006" name="Science">
        <title>Phytophthora genome sequences uncover evolutionary origins and mechanisms of pathogenesis.</title>
        <authorList>
            <person name="Tyler B.M."/>
            <person name="Tripathy S."/>
            <person name="Zhang X."/>
            <person name="Dehal P."/>
            <person name="Jiang R.H."/>
            <person name="Aerts A."/>
            <person name="Arredondo F.D."/>
            <person name="Baxter L."/>
            <person name="Bensasson D."/>
            <person name="Beynon J.L."/>
            <person name="Chapman J."/>
            <person name="Damasceno C.M."/>
            <person name="Dorrance A.E."/>
            <person name="Dou D."/>
            <person name="Dickerman A.W."/>
            <person name="Dubchak I.L."/>
            <person name="Garbelotto M."/>
            <person name="Gijzen M."/>
            <person name="Gordon S.G."/>
            <person name="Govers F."/>
            <person name="Grunwald N.J."/>
            <person name="Huang W."/>
            <person name="Ivors K.L."/>
            <person name="Jones R.W."/>
            <person name="Kamoun S."/>
            <person name="Krampis K."/>
            <person name="Lamour K.H."/>
            <person name="Lee M.K."/>
            <person name="McDonald W.H."/>
            <person name="Medina M."/>
            <person name="Meijer H.J."/>
            <person name="Nordberg E.K."/>
            <person name="Maclean D.J."/>
            <person name="Ospina-Giraldo M.D."/>
            <person name="Morris P.F."/>
            <person name="Phuntumart V."/>
            <person name="Putnam N.H."/>
            <person name="Rash S."/>
            <person name="Rose J.K."/>
            <person name="Sakihama Y."/>
            <person name="Salamov A.A."/>
            <person name="Savidor A."/>
            <person name="Scheuring C.F."/>
            <person name="Smith B.M."/>
            <person name="Sobral B.W."/>
            <person name="Terry A."/>
            <person name="Torto-Alalibo T.A."/>
            <person name="Win J."/>
            <person name="Xu Z."/>
            <person name="Zhang H."/>
            <person name="Grigoriev I.V."/>
            <person name="Rokhsar D.S."/>
            <person name="Boore J.L."/>
        </authorList>
    </citation>
    <scope>NUCLEOTIDE SEQUENCE [LARGE SCALE GENOMIC DNA]</scope>
    <source>
        <strain evidence="2 3">P6497</strain>
    </source>
</reference>
<dbReference type="InterPro" id="IPR002110">
    <property type="entry name" value="Ankyrin_rpt"/>
</dbReference>
<dbReference type="GeneID" id="20650134"/>
<evidence type="ECO:0000256" key="1">
    <source>
        <dbReference type="SAM" id="MobiDB-lite"/>
    </source>
</evidence>
<dbReference type="PANTHER" id="PTHR46586:SF3">
    <property type="entry name" value="ANKYRIN REPEAT-CONTAINING PROTEIN"/>
    <property type="match status" value="1"/>
</dbReference>
<gene>
    <name evidence="2" type="ORF">PHYSODRAFT_360665</name>
</gene>
<name>G4ZGB8_PHYSP</name>
<dbReference type="InterPro" id="IPR036770">
    <property type="entry name" value="Ankyrin_rpt-contain_sf"/>
</dbReference>
<organism evidence="2 3">
    <name type="scientific">Phytophthora sojae (strain P6497)</name>
    <name type="common">Soybean stem and root rot agent</name>
    <name type="synonym">Phytophthora megasperma f. sp. glycines</name>
    <dbReference type="NCBI Taxonomy" id="1094619"/>
    <lineage>
        <taxon>Eukaryota</taxon>
        <taxon>Sar</taxon>
        <taxon>Stramenopiles</taxon>
        <taxon>Oomycota</taxon>
        <taxon>Peronosporomycetes</taxon>
        <taxon>Peronosporales</taxon>
        <taxon>Peronosporaceae</taxon>
        <taxon>Phytophthora</taxon>
    </lineage>
</organism>
<sequence length="298" mass="32552">MAATPNSKRARPTVIDLTSDDEDVKRPRTTVDADLAPPPPCEAIVQAAAAGDATRLEELLQTFEDNLTEAMMAAAANGHYDCVVLLRDALCEPDDDEKLLDIPGRELISEAVIPAARNGHAEVVDFLLYALECDGEINEELFWAAFHVGAARGYLDIVKLTAEQLISSEEFDRECTPALIKAIDGGHAEVVTFLLGLEDFHCDFGSAFVEAMNKEQHEVAERIYELYSELDEGENLFVEMAGRGRRDAVEYMHSRGHIDSQLISKAHTQATANNCPSVVSFLVGTGQTSLEGDTETPQ</sequence>
<dbReference type="AlphaFoldDB" id="G4ZGB8"/>
<dbReference type="Pfam" id="PF12796">
    <property type="entry name" value="Ank_2"/>
    <property type="match status" value="1"/>
</dbReference>
<dbReference type="SMR" id="G4ZGB8"/>
<evidence type="ECO:0000313" key="3">
    <source>
        <dbReference type="Proteomes" id="UP000002640"/>
    </source>
</evidence>
<feature type="region of interest" description="Disordered" evidence="1">
    <location>
        <begin position="1"/>
        <end position="38"/>
    </location>
</feature>
<keyword evidence="3" id="KW-1185">Reference proteome</keyword>
<dbReference type="EMBL" id="JH159154">
    <property type="protein sequence ID" value="EGZ18563.1"/>
    <property type="molecule type" value="Genomic_DNA"/>
</dbReference>
<accession>G4ZGB8</accession>